<organism evidence="2 3">
    <name type="scientific">Candidatus Methylomirabilis lanthanidiphila</name>
    <dbReference type="NCBI Taxonomy" id="2211376"/>
    <lineage>
        <taxon>Bacteria</taxon>
        <taxon>Candidatus Methylomirabilota</taxon>
        <taxon>Candidatus Methylomirabilia</taxon>
        <taxon>Candidatus Methylomirabilales</taxon>
        <taxon>Candidatus Methylomirabilaceae</taxon>
        <taxon>Candidatus Methylomirabilis</taxon>
    </lineage>
</organism>
<dbReference type="Pfam" id="PF01636">
    <property type="entry name" value="APH"/>
    <property type="match status" value="1"/>
</dbReference>
<protein>
    <recommendedName>
        <fullName evidence="1">Aminoglycoside phosphotransferase domain-containing protein</fullName>
    </recommendedName>
</protein>
<dbReference type="EMBL" id="CABIKM010000019">
    <property type="protein sequence ID" value="VUZ84863.1"/>
    <property type="molecule type" value="Genomic_DNA"/>
</dbReference>
<dbReference type="SUPFAM" id="SSF56112">
    <property type="entry name" value="Protein kinase-like (PK-like)"/>
    <property type="match status" value="1"/>
</dbReference>
<dbReference type="AlphaFoldDB" id="A0A564ZI77"/>
<accession>A0A564ZI77</accession>
<evidence type="ECO:0000313" key="2">
    <source>
        <dbReference type="EMBL" id="VUZ84863.1"/>
    </source>
</evidence>
<dbReference type="InterPro" id="IPR002575">
    <property type="entry name" value="Aminoglycoside_PTrfase"/>
</dbReference>
<sequence length="373" mass="41887">MTALARSHGWRGPGQVMGQGSDVQGVSAVLRQLTTRYALYFPDARMSPTISSVTVTSRRHCDLAWVELKFDGAAARICVKFPKDPKKRPHTHLERVGQDPSVEFETLSYLHERFRRVPGCAVVRPIALFPEEMAVVTEVAEGNNLHDLIKRKAGPWCGGSEVEALKAHCLASGVWLRHFQEFTAQQRQAALPMSKILEQVTADLEVCVQMGLPRAVAFSLLTLCEEQLRTVEGRKVPVVGEHPDFQPDNILLSPAGVTVLDFTNFQYGSAYNDVGRFLASLDFLRKNPLYSRERIHTLKAAFLEGYGWSRNEMDAGLTAYLIRYMVQATRTARKWSYPNPVKRLLERWAIGCLSAWCRRAMRMGDACGEHILG</sequence>
<dbReference type="Proteomes" id="UP000334340">
    <property type="component" value="Unassembled WGS sequence"/>
</dbReference>
<name>A0A564ZI77_9BACT</name>
<dbReference type="InterPro" id="IPR011009">
    <property type="entry name" value="Kinase-like_dom_sf"/>
</dbReference>
<evidence type="ECO:0000259" key="1">
    <source>
        <dbReference type="Pfam" id="PF01636"/>
    </source>
</evidence>
<proteinExistence type="predicted"/>
<keyword evidence="3" id="KW-1185">Reference proteome</keyword>
<feature type="domain" description="Aminoglycoside phosphotransferase" evidence="1">
    <location>
        <begin position="155"/>
        <end position="307"/>
    </location>
</feature>
<evidence type="ECO:0000313" key="3">
    <source>
        <dbReference type="Proteomes" id="UP000334340"/>
    </source>
</evidence>
<gene>
    <name evidence="2" type="ORF">MELA_01238</name>
</gene>
<reference evidence="2 3" key="1">
    <citation type="submission" date="2019-07" db="EMBL/GenBank/DDBJ databases">
        <authorList>
            <person name="Cremers G."/>
        </authorList>
    </citation>
    <scope>NUCLEOTIDE SEQUENCE [LARGE SCALE GENOMIC DNA]</scope>
</reference>
<dbReference type="Gene3D" id="3.90.1200.10">
    <property type="match status" value="1"/>
</dbReference>